<dbReference type="Proteomes" id="UP000007266">
    <property type="component" value="Linkage group 3"/>
</dbReference>
<feature type="transmembrane region" description="Helical" evidence="10">
    <location>
        <begin position="186"/>
        <end position="208"/>
    </location>
</feature>
<dbReference type="OrthoDB" id="8196465at2759"/>
<evidence type="ECO:0000256" key="5">
    <source>
        <dbReference type="ARBA" id="ARBA00022725"/>
    </source>
</evidence>
<evidence type="ECO:0000256" key="2">
    <source>
        <dbReference type="ARBA" id="ARBA00022475"/>
    </source>
</evidence>
<comment type="caution">
    <text evidence="10">Lacks conserved residue(s) required for the propagation of feature annotation.</text>
</comment>
<evidence type="ECO:0000256" key="1">
    <source>
        <dbReference type="ARBA" id="ARBA00004651"/>
    </source>
</evidence>
<evidence type="ECO:0000256" key="4">
    <source>
        <dbReference type="ARBA" id="ARBA00022692"/>
    </source>
</evidence>
<keyword evidence="4 10" id="KW-0812">Transmembrane</keyword>
<name>D6WG17_TRICA</name>
<evidence type="ECO:0000256" key="9">
    <source>
        <dbReference type="ARBA" id="ARBA00023224"/>
    </source>
</evidence>
<feature type="transmembrane region" description="Helical" evidence="10">
    <location>
        <begin position="251"/>
        <end position="272"/>
    </location>
</feature>
<evidence type="ECO:0000313" key="11">
    <source>
        <dbReference type="EMBL" id="EFA01293.1"/>
    </source>
</evidence>
<evidence type="ECO:0000256" key="3">
    <source>
        <dbReference type="ARBA" id="ARBA00022606"/>
    </source>
</evidence>
<dbReference type="eggNOG" id="ENOG502SAW0">
    <property type="taxonomic scope" value="Eukaryota"/>
</dbReference>
<keyword evidence="5 10" id="KW-0552">Olfaction</keyword>
<dbReference type="AlphaFoldDB" id="D6WG17"/>
<keyword evidence="9 10" id="KW-0807">Transducer</keyword>
<keyword evidence="2" id="KW-1003">Cell membrane</keyword>
<gene>
    <name evidence="11" type="primary">Or17</name>
    <name evidence="11" type="synonym">GLEAN_03052</name>
    <name evidence="11" type="ORF">TcasGA2_TC003052</name>
</gene>
<dbReference type="HOGENOM" id="CLU_033399_6_2_1"/>
<dbReference type="PhylomeDB" id="D6WG17"/>
<dbReference type="Pfam" id="PF02949">
    <property type="entry name" value="7tm_6"/>
    <property type="match status" value="1"/>
</dbReference>
<reference evidence="11 12" key="1">
    <citation type="journal article" date="2008" name="Nature">
        <title>The genome of the model beetle and pest Tribolium castaneum.</title>
        <authorList>
            <consortium name="Tribolium Genome Sequencing Consortium"/>
            <person name="Richards S."/>
            <person name="Gibbs R.A."/>
            <person name="Weinstock G.M."/>
            <person name="Brown S.J."/>
            <person name="Denell R."/>
            <person name="Beeman R.W."/>
            <person name="Gibbs R."/>
            <person name="Beeman R.W."/>
            <person name="Brown S.J."/>
            <person name="Bucher G."/>
            <person name="Friedrich M."/>
            <person name="Grimmelikhuijzen C.J."/>
            <person name="Klingler M."/>
            <person name="Lorenzen M."/>
            <person name="Richards S."/>
            <person name="Roth S."/>
            <person name="Schroder R."/>
            <person name="Tautz D."/>
            <person name="Zdobnov E.M."/>
            <person name="Muzny D."/>
            <person name="Gibbs R.A."/>
            <person name="Weinstock G.M."/>
            <person name="Attaway T."/>
            <person name="Bell S."/>
            <person name="Buhay C.J."/>
            <person name="Chandrabose M.N."/>
            <person name="Chavez D."/>
            <person name="Clerk-Blankenburg K.P."/>
            <person name="Cree A."/>
            <person name="Dao M."/>
            <person name="Davis C."/>
            <person name="Chacko J."/>
            <person name="Dinh H."/>
            <person name="Dugan-Rocha S."/>
            <person name="Fowler G."/>
            <person name="Garner T.T."/>
            <person name="Garnes J."/>
            <person name="Gnirke A."/>
            <person name="Hawes A."/>
            <person name="Hernandez J."/>
            <person name="Hines S."/>
            <person name="Holder M."/>
            <person name="Hume J."/>
            <person name="Jhangiani S.N."/>
            <person name="Joshi V."/>
            <person name="Khan Z.M."/>
            <person name="Jackson L."/>
            <person name="Kovar C."/>
            <person name="Kowis A."/>
            <person name="Lee S."/>
            <person name="Lewis L.R."/>
            <person name="Margolis J."/>
            <person name="Morgan M."/>
            <person name="Nazareth L.V."/>
            <person name="Nguyen N."/>
            <person name="Okwuonu G."/>
            <person name="Parker D."/>
            <person name="Richards S."/>
            <person name="Ruiz S.J."/>
            <person name="Santibanez J."/>
            <person name="Savard J."/>
            <person name="Scherer S.E."/>
            <person name="Schneider B."/>
            <person name="Sodergren E."/>
            <person name="Tautz D."/>
            <person name="Vattahil S."/>
            <person name="Villasana D."/>
            <person name="White C.S."/>
            <person name="Wright R."/>
            <person name="Park Y."/>
            <person name="Beeman R.W."/>
            <person name="Lord J."/>
            <person name="Oppert B."/>
            <person name="Lorenzen M."/>
            <person name="Brown S."/>
            <person name="Wang L."/>
            <person name="Savard J."/>
            <person name="Tautz D."/>
            <person name="Richards S."/>
            <person name="Weinstock G."/>
            <person name="Gibbs R.A."/>
            <person name="Liu Y."/>
            <person name="Worley K."/>
            <person name="Weinstock G."/>
            <person name="Elsik C.G."/>
            <person name="Reese J.T."/>
            <person name="Elhaik E."/>
            <person name="Landan G."/>
            <person name="Graur D."/>
            <person name="Arensburger P."/>
            <person name="Atkinson P."/>
            <person name="Beeman R.W."/>
            <person name="Beidler J."/>
            <person name="Brown S.J."/>
            <person name="Demuth J.P."/>
            <person name="Drury D.W."/>
            <person name="Du Y.Z."/>
            <person name="Fujiwara H."/>
            <person name="Lorenzen M."/>
            <person name="Maselli V."/>
            <person name="Osanai M."/>
            <person name="Park Y."/>
            <person name="Robertson H.M."/>
            <person name="Tu Z."/>
            <person name="Wang J.J."/>
            <person name="Wang S."/>
            <person name="Richards S."/>
            <person name="Song H."/>
            <person name="Zhang L."/>
            <person name="Sodergren E."/>
            <person name="Werner D."/>
            <person name="Stanke M."/>
            <person name="Morgenstern B."/>
            <person name="Solovyev V."/>
            <person name="Kosarev P."/>
            <person name="Brown G."/>
            <person name="Chen H.C."/>
            <person name="Ermolaeva O."/>
            <person name="Hlavina W."/>
            <person name="Kapustin Y."/>
            <person name="Kiryutin B."/>
            <person name="Kitts P."/>
            <person name="Maglott D."/>
            <person name="Pruitt K."/>
            <person name="Sapojnikov V."/>
            <person name="Souvorov A."/>
            <person name="Mackey A.J."/>
            <person name="Waterhouse R.M."/>
            <person name="Wyder S."/>
            <person name="Zdobnov E.M."/>
            <person name="Zdobnov E.M."/>
            <person name="Wyder S."/>
            <person name="Kriventseva E.V."/>
            <person name="Kadowaki T."/>
            <person name="Bork P."/>
            <person name="Aranda M."/>
            <person name="Bao R."/>
            <person name="Beermann A."/>
            <person name="Berns N."/>
            <person name="Bolognesi R."/>
            <person name="Bonneton F."/>
            <person name="Bopp D."/>
            <person name="Brown S.J."/>
            <person name="Bucher G."/>
            <person name="Butts T."/>
            <person name="Chaumot A."/>
            <person name="Denell R.E."/>
            <person name="Ferrier D.E."/>
            <person name="Friedrich M."/>
            <person name="Gordon C.M."/>
            <person name="Jindra M."/>
            <person name="Klingler M."/>
            <person name="Lan Q."/>
            <person name="Lattorff H.M."/>
            <person name="Laudet V."/>
            <person name="von Levetsow C."/>
            <person name="Liu Z."/>
            <person name="Lutz R."/>
            <person name="Lynch J.A."/>
            <person name="da Fonseca R.N."/>
            <person name="Posnien N."/>
            <person name="Reuter R."/>
            <person name="Roth S."/>
            <person name="Savard J."/>
            <person name="Schinko J.B."/>
            <person name="Schmitt C."/>
            <person name="Schoppmeier M."/>
            <person name="Schroder R."/>
            <person name="Shippy T.D."/>
            <person name="Simonnet F."/>
            <person name="Marques-Souza H."/>
            <person name="Tautz D."/>
            <person name="Tomoyasu Y."/>
            <person name="Trauner J."/>
            <person name="Van der Zee M."/>
            <person name="Vervoort M."/>
            <person name="Wittkopp N."/>
            <person name="Wimmer E.A."/>
            <person name="Yang X."/>
            <person name="Jones A.K."/>
            <person name="Sattelle D.B."/>
            <person name="Ebert P.R."/>
            <person name="Nelson D."/>
            <person name="Scott J.G."/>
            <person name="Beeman R.W."/>
            <person name="Muthukrishnan S."/>
            <person name="Kramer K.J."/>
            <person name="Arakane Y."/>
            <person name="Beeman R.W."/>
            <person name="Zhu Q."/>
            <person name="Hogenkamp D."/>
            <person name="Dixit R."/>
            <person name="Oppert B."/>
            <person name="Jiang H."/>
            <person name="Zou Z."/>
            <person name="Marshall J."/>
            <person name="Elpidina E."/>
            <person name="Vinokurov K."/>
            <person name="Oppert C."/>
            <person name="Zou Z."/>
            <person name="Evans J."/>
            <person name="Lu Z."/>
            <person name="Zhao P."/>
            <person name="Sumathipala N."/>
            <person name="Altincicek B."/>
            <person name="Vilcinskas A."/>
            <person name="Williams M."/>
            <person name="Hultmark D."/>
            <person name="Hetru C."/>
            <person name="Jiang H."/>
            <person name="Grimmelikhuijzen C.J."/>
            <person name="Hauser F."/>
            <person name="Cazzamali G."/>
            <person name="Williamson M."/>
            <person name="Park Y."/>
            <person name="Li B."/>
            <person name="Tanaka Y."/>
            <person name="Predel R."/>
            <person name="Neupert S."/>
            <person name="Schachtner J."/>
            <person name="Verleyen P."/>
            <person name="Raible F."/>
            <person name="Bork P."/>
            <person name="Friedrich M."/>
            <person name="Walden K.K."/>
            <person name="Robertson H.M."/>
            <person name="Angeli S."/>
            <person name="Foret S."/>
            <person name="Bucher G."/>
            <person name="Schuetz S."/>
            <person name="Maleszka R."/>
            <person name="Wimmer E.A."/>
            <person name="Beeman R.W."/>
            <person name="Lorenzen M."/>
            <person name="Tomoyasu Y."/>
            <person name="Miller S.C."/>
            <person name="Grossmann D."/>
            <person name="Bucher G."/>
        </authorList>
    </citation>
    <scope>NUCLEOTIDE SEQUENCE [LARGE SCALE GENOMIC DNA]</scope>
    <source>
        <strain evidence="11 12">Georgia GA2</strain>
    </source>
</reference>
<dbReference type="GO" id="GO:0005886">
    <property type="term" value="C:plasma membrane"/>
    <property type="evidence" value="ECO:0000318"/>
    <property type="project" value="GO_Central"/>
</dbReference>
<dbReference type="EMBL" id="KQ971319">
    <property type="protein sequence ID" value="EFA01293.1"/>
    <property type="molecule type" value="Genomic_DNA"/>
</dbReference>
<comment type="similarity">
    <text evidence="10">Belongs to the insect chemoreceptor superfamily. Heteromeric odorant receptor channel (TC 1.A.69) family.</text>
</comment>
<feature type="transmembrane region" description="Helical" evidence="10">
    <location>
        <begin position="35"/>
        <end position="60"/>
    </location>
</feature>
<dbReference type="GO" id="GO:0050911">
    <property type="term" value="P:detection of chemical stimulus involved in sensory perception of smell"/>
    <property type="evidence" value="ECO:0000318"/>
    <property type="project" value="GO_Central"/>
</dbReference>
<accession>D6WG17</accession>
<evidence type="ECO:0000256" key="8">
    <source>
        <dbReference type="ARBA" id="ARBA00023170"/>
    </source>
</evidence>
<sequence>MDDFNWISTVKTNLLLLHIGGIWPRGDGTHKLNLYTIYAIFITFTFTTYHCFSQIINFFFVDDLQALTESIFISLIQSMALVKAFYILKNMRILKNILKNLETNKMLQPRNLKQIKMVQPSLTQWRLLSQMFWISAVFAMCLFGAFPIVESTYKEFRLPYLAWYPFDTKSSPFYEIMYLHQFVSSYTIAIVDIGADTLIAALNVFVATQCEILCDNIRNINGSVEEMDSKWKECFTHHKEILKVARHCQKFFNWIVLMQFCASVICIGLTMFQLTLVVSFSSEFFSSLFYFGAITVQIFMYCWFGNEVELKSSKILYATFEANWVEAPHQVKKNILIFAIRCQNPIKMSSLNVFYLTLETFMAIFRTSWSYFAVLRQIQNRISEE</sequence>
<reference evidence="11 12" key="2">
    <citation type="journal article" date="2010" name="Nucleic Acids Res.">
        <title>BeetleBase in 2010: revisions to provide comprehensive genomic information for Tribolium castaneum.</title>
        <authorList>
            <person name="Kim H.S."/>
            <person name="Murphy T."/>
            <person name="Xia J."/>
            <person name="Caragea D."/>
            <person name="Park Y."/>
            <person name="Beeman R.W."/>
            <person name="Lorenzen M.D."/>
            <person name="Butcher S."/>
            <person name="Manak J.R."/>
            <person name="Brown S.J."/>
        </authorList>
    </citation>
    <scope>GENOME REANNOTATION</scope>
    <source>
        <strain evidence="11 12">Georgia GA2</strain>
    </source>
</reference>
<protein>
    <recommendedName>
        <fullName evidence="10">Odorant receptor</fullName>
    </recommendedName>
</protein>
<proteinExistence type="inferred from homology"/>
<keyword evidence="7 10" id="KW-0472">Membrane</keyword>
<dbReference type="OMA" id="DICFNAR"/>
<evidence type="ECO:0000256" key="6">
    <source>
        <dbReference type="ARBA" id="ARBA00022989"/>
    </source>
</evidence>
<organism evidence="11 12">
    <name type="scientific">Tribolium castaneum</name>
    <name type="common">Red flour beetle</name>
    <dbReference type="NCBI Taxonomy" id="7070"/>
    <lineage>
        <taxon>Eukaryota</taxon>
        <taxon>Metazoa</taxon>
        <taxon>Ecdysozoa</taxon>
        <taxon>Arthropoda</taxon>
        <taxon>Hexapoda</taxon>
        <taxon>Insecta</taxon>
        <taxon>Pterygota</taxon>
        <taxon>Neoptera</taxon>
        <taxon>Endopterygota</taxon>
        <taxon>Coleoptera</taxon>
        <taxon>Polyphaga</taxon>
        <taxon>Cucujiformia</taxon>
        <taxon>Tenebrionidae</taxon>
        <taxon>Tenebrionidae incertae sedis</taxon>
        <taxon>Tribolium</taxon>
    </lineage>
</organism>
<dbReference type="GO" id="GO:0005549">
    <property type="term" value="F:odorant binding"/>
    <property type="evidence" value="ECO:0007669"/>
    <property type="project" value="InterPro"/>
</dbReference>
<keyword evidence="3 10" id="KW-0716">Sensory transduction</keyword>
<feature type="transmembrane region" description="Helical" evidence="10">
    <location>
        <begin position="66"/>
        <end position="88"/>
    </location>
</feature>
<dbReference type="PANTHER" id="PTHR21137">
    <property type="entry name" value="ODORANT RECEPTOR"/>
    <property type="match status" value="1"/>
</dbReference>
<keyword evidence="12" id="KW-1185">Reference proteome</keyword>
<dbReference type="GO" id="GO:0004984">
    <property type="term" value="F:olfactory receptor activity"/>
    <property type="evidence" value="ECO:0000318"/>
    <property type="project" value="GO_Central"/>
</dbReference>
<dbReference type="FunCoup" id="D6WG17">
    <property type="interactions" value="61"/>
</dbReference>
<evidence type="ECO:0000256" key="10">
    <source>
        <dbReference type="RuleBase" id="RU351113"/>
    </source>
</evidence>
<feature type="transmembrane region" description="Helical" evidence="10">
    <location>
        <begin position="131"/>
        <end position="149"/>
    </location>
</feature>
<evidence type="ECO:0000256" key="7">
    <source>
        <dbReference type="ARBA" id="ARBA00023136"/>
    </source>
</evidence>
<feature type="transmembrane region" description="Helical" evidence="10">
    <location>
        <begin position="284"/>
        <end position="304"/>
    </location>
</feature>
<dbReference type="GO" id="GO:0007165">
    <property type="term" value="P:signal transduction"/>
    <property type="evidence" value="ECO:0007669"/>
    <property type="project" value="UniProtKB-KW"/>
</dbReference>
<dbReference type="InterPro" id="IPR004117">
    <property type="entry name" value="7tm6_olfct_rcpt"/>
</dbReference>
<dbReference type="PANTHER" id="PTHR21137:SF35">
    <property type="entry name" value="ODORANT RECEPTOR 19A-RELATED"/>
    <property type="match status" value="1"/>
</dbReference>
<comment type="subcellular location">
    <subcellularLocation>
        <location evidence="1 10">Cell membrane</location>
        <topology evidence="1 10">Multi-pass membrane protein</topology>
    </subcellularLocation>
</comment>
<dbReference type="InParanoid" id="D6WG17"/>
<keyword evidence="8 10" id="KW-0675">Receptor</keyword>
<evidence type="ECO:0000313" key="12">
    <source>
        <dbReference type="Proteomes" id="UP000007266"/>
    </source>
</evidence>
<keyword evidence="6 10" id="KW-1133">Transmembrane helix</keyword>